<feature type="domain" description="LysR substrate-binding" evidence="2">
    <location>
        <begin position="3"/>
        <end position="120"/>
    </location>
</feature>
<sequence>MLTRLPEISHPDELHQLPLLAARSLSAWQLTHQNGELFVIDISCRLVVDEMSTLLKAIKRGMGVRLMPDYMLPKNLADAGLTRLLPTWQAPEKPVQMLYSDRQYIPRKVRVLIDSMLQQAELYSPRASADPVTVLSLT</sequence>
<dbReference type="GO" id="GO:0006351">
    <property type="term" value="P:DNA-templated transcription"/>
    <property type="evidence" value="ECO:0007669"/>
    <property type="project" value="TreeGrafter"/>
</dbReference>
<proteinExistence type="inferred from homology"/>
<dbReference type="Proteomes" id="UP000238949">
    <property type="component" value="Unassembled WGS sequence"/>
</dbReference>
<organism evidence="3 4">
    <name type="scientific">Alteromonas alba</name>
    <dbReference type="NCBI Taxonomy" id="2079529"/>
    <lineage>
        <taxon>Bacteria</taxon>
        <taxon>Pseudomonadati</taxon>
        <taxon>Pseudomonadota</taxon>
        <taxon>Gammaproteobacteria</taxon>
        <taxon>Alteromonadales</taxon>
        <taxon>Alteromonadaceae</taxon>
        <taxon>Alteromonas/Salinimonas group</taxon>
        <taxon>Alteromonas</taxon>
    </lineage>
</organism>
<keyword evidence="4" id="KW-1185">Reference proteome</keyword>
<evidence type="ECO:0000313" key="3">
    <source>
        <dbReference type="EMBL" id="PRO72909.1"/>
    </source>
</evidence>
<dbReference type="InterPro" id="IPR058163">
    <property type="entry name" value="LysR-type_TF_proteobact-type"/>
</dbReference>
<reference evidence="4" key="1">
    <citation type="journal article" date="2020" name="Int. J. Syst. Evol. Microbiol.">
        <title>Alteromonas alba sp. nov., a marine bacterium isolated from the seawater of the West Pacific Ocean.</title>
        <authorList>
            <person name="Sun C."/>
            <person name="Wu Y.-H."/>
            <person name="Xamxidin M."/>
            <person name="Cheng H."/>
            <person name="Xu X.-W."/>
        </authorList>
    </citation>
    <scope>NUCLEOTIDE SEQUENCE [LARGE SCALE GENOMIC DNA]</scope>
    <source>
        <strain evidence="4">190</strain>
    </source>
</reference>
<comment type="similarity">
    <text evidence="1">Belongs to the LysR transcriptional regulatory family.</text>
</comment>
<comment type="caution">
    <text evidence="3">The sequence shown here is derived from an EMBL/GenBank/DDBJ whole genome shotgun (WGS) entry which is preliminary data.</text>
</comment>
<dbReference type="Pfam" id="PF03466">
    <property type="entry name" value="LysR_substrate"/>
    <property type="match status" value="1"/>
</dbReference>
<dbReference type="AlphaFoldDB" id="A0A2S9V8X3"/>
<dbReference type="PANTHER" id="PTHR30537:SF5">
    <property type="entry name" value="HTH-TYPE TRANSCRIPTIONAL ACTIVATOR TTDR-RELATED"/>
    <property type="match status" value="1"/>
</dbReference>
<evidence type="ECO:0000313" key="4">
    <source>
        <dbReference type="Proteomes" id="UP000238949"/>
    </source>
</evidence>
<gene>
    <name evidence="3" type="ORF">C6Y40_14000</name>
</gene>
<dbReference type="GO" id="GO:0003700">
    <property type="term" value="F:DNA-binding transcription factor activity"/>
    <property type="evidence" value="ECO:0007669"/>
    <property type="project" value="TreeGrafter"/>
</dbReference>
<evidence type="ECO:0000256" key="1">
    <source>
        <dbReference type="ARBA" id="ARBA00009437"/>
    </source>
</evidence>
<dbReference type="Gene3D" id="3.40.190.290">
    <property type="match status" value="1"/>
</dbReference>
<dbReference type="SUPFAM" id="SSF53850">
    <property type="entry name" value="Periplasmic binding protein-like II"/>
    <property type="match status" value="1"/>
</dbReference>
<dbReference type="PANTHER" id="PTHR30537">
    <property type="entry name" value="HTH-TYPE TRANSCRIPTIONAL REGULATOR"/>
    <property type="match status" value="1"/>
</dbReference>
<protein>
    <recommendedName>
        <fullName evidence="2">LysR substrate-binding domain-containing protein</fullName>
    </recommendedName>
</protein>
<dbReference type="EMBL" id="PVNP01000152">
    <property type="protein sequence ID" value="PRO72909.1"/>
    <property type="molecule type" value="Genomic_DNA"/>
</dbReference>
<evidence type="ECO:0000259" key="2">
    <source>
        <dbReference type="Pfam" id="PF03466"/>
    </source>
</evidence>
<dbReference type="GO" id="GO:0043565">
    <property type="term" value="F:sequence-specific DNA binding"/>
    <property type="evidence" value="ECO:0007669"/>
    <property type="project" value="TreeGrafter"/>
</dbReference>
<name>A0A2S9V8X3_9ALTE</name>
<accession>A0A2S9V8X3</accession>
<dbReference type="InterPro" id="IPR005119">
    <property type="entry name" value="LysR_subst-bd"/>
</dbReference>
<dbReference type="OrthoDB" id="9815676at2"/>